<dbReference type="SUPFAM" id="SSF53098">
    <property type="entry name" value="Ribonuclease H-like"/>
    <property type="match status" value="1"/>
</dbReference>
<dbReference type="GO" id="GO:0004523">
    <property type="term" value="F:RNA-DNA hybrid ribonuclease activity"/>
    <property type="evidence" value="ECO:0007669"/>
    <property type="project" value="InterPro"/>
</dbReference>
<dbReference type="Gramene" id="ORUFI01G10090.1">
    <property type="protein sequence ID" value="ORUFI01G10090.1"/>
    <property type="gene ID" value="ORUFI01G10090"/>
</dbReference>
<feature type="domain" description="RNase H type-1" evidence="1">
    <location>
        <begin position="26"/>
        <end position="114"/>
    </location>
</feature>
<reference evidence="3" key="1">
    <citation type="submission" date="2013-06" db="EMBL/GenBank/DDBJ databases">
        <authorList>
            <person name="Zhao Q."/>
        </authorList>
    </citation>
    <scope>NUCLEOTIDE SEQUENCE</scope>
    <source>
        <strain evidence="3">cv. W1943</strain>
    </source>
</reference>
<evidence type="ECO:0000313" key="3">
    <source>
        <dbReference type="Proteomes" id="UP000008022"/>
    </source>
</evidence>
<dbReference type="Proteomes" id="UP000008022">
    <property type="component" value="Unassembled WGS sequence"/>
</dbReference>
<dbReference type="Pfam" id="PF13456">
    <property type="entry name" value="RVT_3"/>
    <property type="match status" value="1"/>
</dbReference>
<reference evidence="2" key="2">
    <citation type="submission" date="2015-06" db="UniProtKB">
        <authorList>
            <consortium name="EnsemblPlants"/>
        </authorList>
    </citation>
    <scope>IDENTIFICATION</scope>
</reference>
<accession>A0A0E0MTV9</accession>
<dbReference type="InterPro" id="IPR012337">
    <property type="entry name" value="RNaseH-like_sf"/>
</dbReference>
<dbReference type="EnsemblPlants" id="ORUFI01G10090.1">
    <property type="protein sequence ID" value="ORUFI01G10090.1"/>
    <property type="gene ID" value="ORUFI01G10090"/>
</dbReference>
<dbReference type="STRING" id="4529.A0A0E0MTV9"/>
<organism evidence="2 3">
    <name type="scientific">Oryza rufipogon</name>
    <name type="common">Brownbeard rice</name>
    <name type="synonym">Asian wild rice</name>
    <dbReference type="NCBI Taxonomy" id="4529"/>
    <lineage>
        <taxon>Eukaryota</taxon>
        <taxon>Viridiplantae</taxon>
        <taxon>Streptophyta</taxon>
        <taxon>Embryophyta</taxon>
        <taxon>Tracheophyta</taxon>
        <taxon>Spermatophyta</taxon>
        <taxon>Magnoliopsida</taxon>
        <taxon>Liliopsida</taxon>
        <taxon>Poales</taxon>
        <taxon>Poaceae</taxon>
        <taxon>BOP clade</taxon>
        <taxon>Oryzoideae</taxon>
        <taxon>Oryzeae</taxon>
        <taxon>Oryzinae</taxon>
        <taxon>Oryza</taxon>
    </lineage>
</organism>
<evidence type="ECO:0000313" key="2">
    <source>
        <dbReference type="EnsemblPlants" id="ORUFI01G10090.1"/>
    </source>
</evidence>
<dbReference type="InterPro" id="IPR002156">
    <property type="entry name" value="RNaseH_domain"/>
</dbReference>
<evidence type="ECO:0000259" key="1">
    <source>
        <dbReference type="Pfam" id="PF13456"/>
    </source>
</evidence>
<proteinExistence type="predicted"/>
<dbReference type="AlphaFoldDB" id="A0A0E0MTV9"/>
<name>A0A0E0MTV9_ORYRU</name>
<dbReference type="InterPro" id="IPR044730">
    <property type="entry name" value="RNase_H-like_dom_plant"/>
</dbReference>
<dbReference type="CDD" id="cd06222">
    <property type="entry name" value="RNase_H_like"/>
    <property type="match status" value="1"/>
</dbReference>
<sequence>MGSPAYGMDENQCRWILRRYLEYWWHRYSSALEAELLAIRDGIILAYQWTLRPCIVETDCLEAVHLLQMKGKILSDQVFLVREVCDLMTGDREILLRKVHHSVNSGSHFLANKARIPVPYATAINERTKHMHAKAKGGKDLQIADRADVEREAISSRCAEHPRCPAGGGHRDRGADPWCVCLPVPLPMQVAQKCQNPKKQADDAGDGGHR</sequence>
<dbReference type="HOGENOM" id="CLU_1311923_0_0_1"/>
<protein>
    <recommendedName>
        <fullName evidence="1">RNase H type-1 domain-containing protein</fullName>
    </recommendedName>
</protein>
<keyword evidence="3" id="KW-1185">Reference proteome</keyword>
<dbReference type="GO" id="GO:0003676">
    <property type="term" value="F:nucleic acid binding"/>
    <property type="evidence" value="ECO:0007669"/>
    <property type="project" value="InterPro"/>
</dbReference>